<comment type="catalytic activity">
    <reaction evidence="7 8">
        <text>2 pyruvate + H(+) = (2S)-2-acetolactate + CO2</text>
        <dbReference type="Rhea" id="RHEA:25249"/>
        <dbReference type="ChEBI" id="CHEBI:15361"/>
        <dbReference type="ChEBI" id="CHEBI:15378"/>
        <dbReference type="ChEBI" id="CHEBI:16526"/>
        <dbReference type="ChEBI" id="CHEBI:58476"/>
        <dbReference type="EC" id="2.2.1.6"/>
    </reaction>
</comment>
<comment type="subunit">
    <text evidence="4 8">Dimer of large and small chains.</text>
</comment>
<organism evidence="10 11">
    <name type="scientific">Candidatus Chloroploca asiatica</name>
    <dbReference type="NCBI Taxonomy" id="1506545"/>
    <lineage>
        <taxon>Bacteria</taxon>
        <taxon>Bacillati</taxon>
        <taxon>Chloroflexota</taxon>
        <taxon>Chloroflexia</taxon>
        <taxon>Chloroflexales</taxon>
        <taxon>Chloroflexineae</taxon>
        <taxon>Oscillochloridaceae</taxon>
        <taxon>Candidatus Chloroploca</taxon>
    </lineage>
</organism>
<reference evidence="10 11" key="1">
    <citation type="submission" date="2016-05" db="EMBL/GenBank/DDBJ databases">
        <authorList>
            <person name="Lavstsen T."/>
            <person name="Jespersen J.S."/>
        </authorList>
    </citation>
    <scope>NUCLEOTIDE SEQUENCE [LARGE SCALE GENOMIC DNA]</scope>
    <source>
        <strain evidence="10 11">B7-9</strain>
    </source>
</reference>
<dbReference type="Pfam" id="PF22629">
    <property type="entry name" value="ACT_AHAS_ss"/>
    <property type="match status" value="1"/>
</dbReference>
<comment type="pathway">
    <text evidence="2 8">Amino-acid biosynthesis; L-valine biosynthesis; L-valine from pyruvate: step 1/4.</text>
</comment>
<dbReference type="InterPro" id="IPR039557">
    <property type="entry name" value="AHAS_ACT"/>
</dbReference>
<protein>
    <recommendedName>
        <fullName evidence="8">Acetolactate synthase small subunit</fullName>
        <shortName evidence="8">AHAS</shortName>
        <shortName evidence="8">ALS</shortName>
        <ecNumber evidence="8">2.2.1.6</ecNumber>
    </recommendedName>
    <alternativeName>
        <fullName evidence="8">Acetohydroxy-acid synthase small subunit</fullName>
    </alternativeName>
</protein>
<dbReference type="OrthoDB" id="9787365at2"/>
<dbReference type="Proteomes" id="UP000220922">
    <property type="component" value="Unassembled WGS sequence"/>
</dbReference>
<dbReference type="InterPro" id="IPR002912">
    <property type="entry name" value="ACT_dom"/>
</dbReference>
<feature type="domain" description="ACT" evidence="9">
    <location>
        <begin position="5"/>
        <end position="77"/>
    </location>
</feature>
<dbReference type="PROSITE" id="PS51671">
    <property type="entry name" value="ACT"/>
    <property type="match status" value="1"/>
</dbReference>
<dbReference type="GO" id="GO:1990610">
    <property type="term" value="F:acetolactate synthase regulator activity"/>
    <property type="evidence" value="ECO:0007669"/>
    <property type="project" value="UniProtKB-UniRule"/>
</dbReference>
<dbReference type="InterPro" id="IPR019455">
    <property type="entry name" value="Acetolactate_synth_ssu_C"/>
</dbReference>
<evidence type="ECO:0000313" key="10">
    <source>
        <dbReference type="EMBL" id="PDW00866.1"/>
    </source>
</evidence>
<comment type="similarity">
    <text evidence="3 8">Belongs to the acetolactate synthase small subunit family.</text>
</comment>
<evidence type="ECO:0000259" key="9">
    <source>
        <dbReference type="PROSITE" id="PS51671"/>
    </source>
</evidence>
<dbReference type="UniPathway" id="UPA00047">
    <property type="reaction ID" value="UER00055"/>
</dbReference>
<dbReference type="PANTHER" id="PTHR30239:SF0">
    <property type="entry name" value="ACETOLACTATE SYNTHASE SMALL SUBUNIT 1, CHLOROPLASTIC"/>
    <property type="match status" value="1"/>
</dbReference>
<evidence type="ECO:0000256" key="6">
    <source>
        <dbReference type="ARBA" id="ARBA00023304"/>
    </source>
</evidence>
<keyword evidence="5 8" id="KW-0028">Amino-acid biosynthesis</keyword>
<dbReference type="GO" id="GO:0009097">
    <property type="term" value="P:isoleucine biosynthetic process"/>
    <property type="evidence" value="ECO:0007669"/>
    <property type="project" value="UniProtKB-UniRule"/>
</dbReference>
<dbReference type="GO" id="GO:0003984">
    <property type="term" value="F:acetolactate synthase activity"/>
    <property type="evidence" value="ECO:0007669"/>
    <property type="project" value="UniProtKB-UniRule"/>
</dbReference>
<name>A0A2H3LBE1_9CHLR</name>
<dbReference type="Pfam" id="PF10369">
    <property type="entry name" value="ALS_ss_C"/>
    <property type="match status" value="1"/>
</dbReference>
<comment type="function">
    <text evidence="8">Catalyzes the conversion of 2 pyruvate molecules into acetolactate in the first common step of the biosynthetic pathway of the branched-amino acids such as leucine, isoleucine, and valine.</text>
</comment>
<dbReference type="InterPro" id="IPR045865">
    <property type="entry name" value="ACT-like_dom_sf"/>
</dbReference>
<evidence type="ECO:0000256" key="5">
    <source>
        <dbReference type="ARBA" id="ARBA00022605"/>
    </source>
</evidence>
<dbReference type="NCBIfam" id="NF008864">
    <property type="entry name" value="PRK11895.1"/>
    <property type="match status" value="1"/>
</dbReference>
<dbReference type="InterPro" id="IPR054480">
    <property type="entry name" value="AHAS_small-like_ACT"/>
</dbReference>
<dbReference type="PANTHER" id="PTHR30239">
    <property type="entry name" value="ACETOLACTATE SYNTHASE SMALL SUBUNIT"/>
    <property type="match status" value="1"/>
</dbReference>
<dbReference type="EMBL" id="LYXE01000024">
    <property type="protein sequence ID" value="PDW00866.1"/>
    <property type="molecule type" value="Genomic_DNA"/>
</dbReference>
<dbReference type="FunFam" id="3.30.70.260:FF:000001">
    <property type="entry name" value="Acetolactate synthase, small subunit"/>
    <property type="match status" value="1"/>
</dbReference>
<dbReference type="CDD" id="cd04878">
    <property type="entry name" value="ACT_AHAS"/>
    <property type="match status" value="1"/>
</dbReference>
<keyword evidence="11" id="KW-1185">Reference proteome</keyword>
<evidence type="ECO:0000256" key="7">
    <source>
        <dbReference type="ARBA" id="ARBA00048670"/>
    </source>
</evidence>
<dbReference type="UniPathway" id="UPA00049">
    <property type="reaction ID" value="UER00059"/>
</dbReference>
<dbReference type="EC" id="2.2.1.6" evidence="8"/>
<keyword evidence="8" id="KW-0808">Transferase</keyword>
<dbReference type="FunFam" id="3.30.70.1150:FF:000001">
    <property type="entry name" value="Acetolactate synthase small subunit"/>
    <property type="match status" value="1"/>
</dbReference>
<dbReference type="InterPro" id="IPR027271">
    <property type="entry name" value="Acetolactate_synth/TF_NikR_C"/>
</dbReference>
<sequence length="179" mass="19781">MKKHTIVALVQDRPGVLTRVAGLIRRRGYNIESLAVGHSEQPEISRLTLVIESDHVEQVVKQLYRLIEVIKVSDVTDDPIVEREMVVLKLHAPSSVRHEIVSISGVFEAKIVDVGANTMIVEMTGTPSKVENFIEVVRGYGIKEMMRTGRIAMVRGARGHNASEYVENTNGSGVVPTLN</sequence>
<dbReference type="AlphaFoldDB" id="A0A2H3LBE1"/>
<dbReference type="InterPro" id="IPR004789">
    <property type="entry name" value="Acetalactate_synth_ssu"/>
</dbReference>
<comment type="caution">
    <text evidence="10">The sequence shown here is derived from an EMBL/GenBank/DDBJ whole genome shotgun (WGS) entry which is preliminary data.</text>
</comment>
<evidence type="ECO:0000256" key="8">
    <source>
        <dbReference type="RuleBase" id="RU368092"/>
    </source>
</evidence>
<dbReference type="GO" id="GO:0005829">
    <property type="term" value="C:cytosol"/>
    <property type="evidence" value="ECO:0007669"/>
    <property type="project" value="TreeGrafter"/>
</dbReference>
<evidence type="ECO:0000313" key="11">
    <source>
        <dbReference type="Proteomes" id="UP000220922"/>
    </source>
</evidence>
<gene>
    <name evidence="10" type="ORF">A9Q02_08340</name>
</gene>
<dbReference type="RefSeq" id="WP_097650690.1">
    <property type="nucleotide sequence ID" value="NZ_LYXE01000024.1"/>
</dbReference>
<keyword evidence="6 8" id="KW-0100">Branched-chain amino acid biosynthesis</keyword>
<accession>A0A2H3LBE1</accession>
<dbReference type="GO" id="GO:0009099">
    <property type="term" value="P:L-valine biosynthetic process"/>
    <property type="evidence" value="ECO:0007669"/>
    <property type="project" value="UniProtKB-UniRule"/>
</dbReference>
<dbReference type="Gene3D" id="3.30.70.260">
    <property type="match status" value="1"/>
</dbReference>
<evidence type="ECO:0000256" key="2">
    <source>
        <dbReference type="ARBA" id="ARBA00005025"/>
    </source>
</evidence>
<dbReference type="NCBIfam" id="TIGR00119">
    <property type="entry name" value="acolac_sm"/>
    <property type="match status" value="1"/>
</dbReference>
<proteinExistence type="inferred from homology"/>
<comment type="pathway">
    <text evidence="1 8">Amino-acid biosynthesis; L-isoleucine biosynthesis; L-isoleucine from 2-oxobutanoate: step 1/4.</text>
</comment>
<evidence type="ECO:0000256" key="3">
    <source>
        <dbReference type="ARBA" id="ARBA00006341"/>
    </source>
</evidence>
<dbReference type="SUPFAM" id="SSF55021">
    <property type="entry name" value="ACT-like"/>
    <property type="match status" value="2"/>
</dbReference>
<evidence type="ECO:0000256" key="1">
    <source>
        <dbReference type="ARBA" id="ARBA00004974"/>
    </source>
</evidence>
<dbReference type="Gene3D" id="3.30.70.1150">
    <property type="entry name" value="ACT-like. Chain A, domain 2"/>
    <property type="match status" value="1"/>
</dbReference>
<evidence type="ECO:0000256" key="4">
    <source>
        <dbReference type="ARBA" id="ARBA00011744"/>
    </source>
</evidence>